<feature type="non-terminal residue" evidence="1">
    <location>
        <position position="1"/>
    </location>
</feature>
<dbReference type="EMBL" id="GECU01002247">
    <property type="protein sequence ID" value="JAT05460.1"/>
    <property type="molecule type" value="Transcribed_RNA"/>
</dbReference>
<gene>
    <name evidence="1" type="ORF">g.3041</name>
</gene>
<name>A0A1B6K1X1_9HEMI</name>
<organism evidence="1">
    <name type="scientific">Homalodisca liturata</name>
    <dbReference type="NCBI Taxonomy" id="320908"/>
    <lineage>
        <taxon>Eukaryota</taxon>
        <taxon>Metazoa</taxon>
        <taxon>Ecdysozoa</taxon>
        <taxon>Arthropoda</taxon>
        <taxon>Hexapoda</taxon>
        <taxon>Insecta</taxon>
        <taxon>Pterygota</taxon>
        <taxon>Neoptera</taxon>
        <taxon>Paraneoptera</taxon>
        <taxon>Hemiptera</taxon>
        <taxon>Auchenorrhyncha</taxon>
        <taxon>Membracoidea</taxon>
        <taxon>Cicadellidae</taxon>
        <taxon>Cicadellinae</taxon>
        <taxon>Proconiini</taxon>
        <taxon>Homalodisca</taxon>
    </lineage>
</organism>
<evidence type="ECO:0000313" key="1">
    <source>
        <dbReference type="EMBL" id="JAT05460.1"/>
    </source>
</evidence>
<feature type="non-terminal residue" evidence="1">
    <location>
        <position position="106"/>
    </location>
</feature>
<sequence length="106" mass="11730">SNVGIVITLSKYLVPCKFLITDVIQLCLSEDKMFAASAMYKCTLKVVVFAYTLTDVVELSNVGIVITLSKYLVPCKFLITDVIQLCLSEDKMFAASAMYKCTLKVV</sequence>
<proteinExistence type="predicted"/>
<protein>
    <submittedName>
        <fullName evidence="1">Uncharacterized protein</fullName>
    </submittedName>
</protein>
<reference evidence="1" key="1">
    <citation type="submission" date="2015-11" db="EMBL/GenBank/DDBJ databases">
        <title>De novo transcriptome assembly of four potential Pierce s Disease insect vectors from Arizona vineyards.</title>
        <authorList>
            <person name="Tassone E.E."/>
        </authorList>
    </citation>
    <scope>NUCLEOTIDE SEQUENCE</scope>
</reference>
<accession>A0A1B6K1X1</accession>
<dbReference type="AlphaFoldDB" id="A0A1B6K1X1"/>